<gene>
    <name evidence="1" type="ORF">PRUPE_2G001100</name>
</gene>
<dbReference type="AlphaFoldDB" id="A0A251Q8L7"/>
<keyword evidence="2" id="KW-1185">Reference proteome</keyword>
<dbReference type="Proteomes" id="UP000006882">
    <property type="component" value="Chromosome G2"/>
</dbReference>
<dbReference type="Gramene" id="ONI20176">
    <property type="protein sequence ID" value="ONI20176"/>
    <property type="gene ID" value="PRUPE_2G001100"/>
</dbReference>
<sequence length="77" mass="8593">MNMTACVGIRWPLFEHFGPILGGFEVWVYMPSSRTASPKNELLGISQGKSCTQLVSLRRTNLRLTITQCVLAGLCRH</sequence>
<proteinExistence type="predicted"/>
<evidence type="ECO:0000313" key="2">
    <source>
        <dbReference type="Proteomes" id="UP000006882"/>
    </source>
</evidence>
<reference evidence="1 2" key="1">
    <citation type="journal article" date="2013" name="Nat. Genet.">
        <title>The high-quality draft genome of peach (Prunus persica) identifies unique patterns of genetic diversity, domestication and genome evolution.</title>
        <authorList>
            <consortium name="International Peach Genome Initiative"/>
            <person name="Verde I."/>
            <person name="Abbott A.G."/>
            <person name="Scalabrin S."/>
            <person name="Jung S."/>
            <person name="Shu S."/>
            <person name="Marroni F."/>
            <person name="Zhebentyayeva T."/>
            <person name="Dettori M.T."/>
            <person name="Grimwood J."/>
            <person name="Cattonaro F."/>
            <person name="Zuccolo A."/>
            <person name="Rossini L."/>
            <person name="Jenkins J."/>
            <person name="Vendramin E."/>
            <person name="Meisel L.A."/>
            <person name="Decroocq V."/>
            <person name="Sosinski B."/>
            <person name="Prochnik S."/>
            <person name="Mitros T."/>
            <person name="Policriti A."/>
            <person name="Cipriani G."/>
            <person name="Dondini L."/>
            <person name="Ficklin S."/>
            <person name="Goodstein D.M."/>
            <person name="Xuan P."/>
            <person name="Del Fabbro C."/>
            <person name="Aramini V."/>
            <person name="Copetti D."/>
            <person name="Gonzalez S."/>
            <person name="Horner D.S."/>
            <person name="Falchi R."/>
            <person name="Lucas S."/>
            <person name="Mica E."/>
            <person name="Maldonado J."/>
            <person name="Lazzari B."/>
            <person name="Bielenberg D."/>
            <person name="Pirona R."/>
            <person name="Miculan M."/>
            <person name="Barakat A."/>
            <person name="Testolin R."/>
            <person name="Stella A."/>
            <person name="Tartarini S."/>
            <person name="Tonutti P."/>
            <person name="Arus P."/>
            <person name="Orellana A."/>
            <person name="Wells C."/>
            <person name="Main D."/>
            <person name="Vizzotto G."/>
            <person name="Silva H."/>
            <person name="Salamini F."/>
            <person name="Schmutz J."/>
            <person name="Morgante M."/>
            <person name="Rokhsar D.S."/>
        </authorList>
    </citation>
    <scope>NUCLEOTIDE SEQUENCE [LARGE SCALE GENOMIC DNA]</scope>
    <source>
        <strain evidence="2">cv. Nemared</strain>
    </source>
</reference>
<dbReference type="EMBL" id="CM007652">
    <property type="protein sequence ID" value="ONI20176.1"/>
    <property type="molecule type" value="Genomic_DNA"/>
</dbReference>
<name>A0A251Q8L7_PRUPE</name>
<evidence type="ECO:0000313" key="1">
    <source>
        <dbReference type="EMBL" id="ONI20176.1"/>
    </source>
</evidence>
<protein>
    <submittedName>
        <fullName evidence="1">Uncharacterized protein</fullName>
    </submittedName>
</protein>
<accession>A0A251Q8L7</accession>
<organism evidence="1 2">
    <name type="scientific">Prunus persica</name>
    <name type="common">Peach</name>
    <name type="synonym">Amygdalus persica</name>
    <dbReference type="NCBI Taxonomy" id="3760"/>
    <lineage>
        <taxon>Eukaryota</taxon>
        <taxon>Viridiplantae</taxon>
        <taxon>Streptophyta</taxon>
        <taxon>Embryophyta</taxon>
        <taxon>Tracheophyta</taxon>
        <taxon>Spermatophyta</taxon>
        <taxon>Magnoliopsida</taxon>
        <taxon>eudicotyledons</taxon>
        <taxon>Gunneridae</taxon>
        <taxon>Pentapetalae</taxon>
        <taxon>rosids</taxon>
        <taxon>fabids</taxon>
        <taxon>Rosales</taxon>
        <taxon>Rosaceae</taxon>
        <taxon>Amygdaloideae</taxon>
        <taxon>Amygdaleae</taxon>
        <taxon>Prunus</taxon>
    </lineage>
</organism>